<evidence type="ECO:0000313" key="2">
    <source>
        <dbReference type="EnsemblPlants" id="MELO3C033873.2.1"/>
    </source>
</evidence>
<accession>A0A9I9EHL7</accession>
<evidence type="ECO:0000256" key="1">
    <source>
        <dbReference type="SAM" id="MobiDB-lite"/>
    </source>
</evidence>
<reference evidence="2" key="1">
    <citation type="submission" date="2023-03" db="UniProtKB">
        <authorList>
            <consortium name="EnsemblPlants"/>
        </authorList>
    </citation>
    <scope>IDENTIFICATION</scope>
</reference>
<name>A0A9I9EHL7_CUCME</name>
<feature type="compositionally biased region" description="Polar residues" evidence="1">
    <location>
        <begin position="12"/>
        <end position="23"/>
    </location>
</feature>
<proteinExistence type="predicted"/>
<protein>
    <submittedName>
        <fullName evidence="2">Uncharacterized protein</fullName>
    </submittedName>
</protein>
<dbReference type="AlphaFoldDB" id="A0A9I9EHL7"/>
<feature type="region of interest" description="Disordered" evidence="1">
    <location>
        <begin position="1"/>
        <end position="23"/>
    </location>
</feature>
<feature type="compositionally biased region" description="Basic and acidic residues" evidence="1">
    <location>
        <begin position="1"/>
        <end position="11"/>
    </location>
</feature>
<sequence>MVSRHLVEENTRNGSGSQMNGTTSWSDSIVKKTVRYGKMKKTYYTFLIGKFIPQVVKRWVERHVELNTISKGDFLEEIDVDDVVVALVNLPKRVS</sequence>
<dbReference type="EnsemblPlants" id="MELO3C033873.2.1">
    <property type="protein sequence ID" value="MELO3C033873.2.1"/>
    <property type="gene ID" value="MELO3C033873.2"/>
</dbReference>
<dbReference type="Gramene" id="MELO3C033873.2.1">
    <property type="protein sequence ID" value="MELO3C033873.2.1"/>
    <property type="gene ID" value="MELO3C033873.2"/>
</dbReference>
<organism evidence="2">
    <name type="scientific">Cucumis melo</name>
    <name type="common">Muskmelon</name>
    <dbReference type="NCBI Taxonomy" id="3656"/>
    <lineage>
        <taxon>Eukaryota</taxon>
        <taxon>Viridiplantae</taxon>
        <taxon>Streptophyta</taxon>
        <taxon>Embryophyta</taxon>
        <taxon>Tracheophyta</taxon>
        <taxon>Spermatophyta</taxon>
        <taxon>Magnoliopsida</taxon>
        <taxon>eudicotyledons</taxon>
        <taxon>Gunneridae</taxon>
        <taxon>Pentapetalae</taxon>
        <taxon>rosids</taxon>
        <taxon>fabids</taxon>
        <taxon>Cucurbitales</taxon>
        <taxon>Cucurbitaceae</taxon>
        <taxon>Benincaseae</taxon>
        <taxon>Cucumis</taxon>
    </lineage>
</organism>